<comment type="caution">
    <text evidence="1">The sequence shown here is derived from an EMBL/GenBank/DDBJ whole genome shotgun (WGS) entry which is preliminary data.</text>
</comment>
<accession>A0ABW7HGS7</accession>
<reference evidence="1 2" key="1">
    <citation type="submission" date="2024-08" db="EMBL/GenBank/DDBJ databases">
        <authorList>
            <person name="Lu H."/>
        </authorList>
    </citation>
    <scope>NUCLEOTIDE SEQUENCE [LARGE SCALE GENOMIC DNA]</scope>
    <source>
        <strain evidence="1 2">BYS78W</strain>
    </source>
</reference>
<name>A0ABW7HGS7_9BURK</name>
<dbReference type="RefSeq" id="WP_394415314.1">
    <property type="nucleotide sequence ID" value="NZ_JBIGIC010000011.1"/>
</dbReference>
<sequence>MANTDVLRAIDAVLVLGVEDTSTPEGKAADALVSQYDLSNVVGRLTNVAIGISSDVQPFYEIGNRYPTHLRPGIVRVNGSAERAHVNGALLRLLLGDGAVSPPSGPAFVQPSFNLISTLRDPNHPTQSSKITLFGVKFDRWNYTIPSDTFVMEAVSFQAMRVAYEET</sequence>
<evidence type="ECO:0000313" key="2">
    <source>
        <dbReference type="Proteomes" id="UP001606134"/>
    </source>
</evidence>
<proteinExistence type="predicted"/>
<dbReference type="EMBL" id="JBIGIC010000011">
    <property type="protein sequence ID" value="MFG6489113.1"/>
    <property type="molecule type" value="Genomic_DNA"/>
</dbReference>
<keyword evidence="2" id="KW-1185">Reference proteome</keyword>
<gene>
    <name evidence="1" type="ORF">ACG04R_20675</name>
</gene>
<dbReference type="Proteomes" id="UP001606134">
    <property type="component" value="Unassembled WGS sequence"/>
</dbReference>
<protein>
    <submittedName>
        <fullName evidence="1">Uncharacterized protein</fullName>
    </submittedName>
</protein>
<organism evidence="1 2">
    <name type="scientific">Pelomonas candidula</name>
    <dbReference type="NCBI Taxonomy" id="3299025"/>
    <lineage>
        <taxon>Bacteria</taxon>
        <taxon>Pseudomonadati</taxon>
        <taxon>Pseudomonadota</taxon>
        <taxon>Betaproteobacteria</taxon>
        <taxon>Burkholderiales</taxon>
        <taxon>Sphaerotilaceae</taxon>
        <taxon>Roseateles</taxon>
    </lineage>
</organism>
<evidence type="ECO:0000313" key="1">
    <source>
        <dbReference type="EMBL" id="MFG6489113.1"/>
    </source>
</evidence>